<dbReference type="FunFam" id="3.15.20.10:FF:000001">
    <property type="entry name" value="Phospholipid transfer protein"/>
    <property type="match status" value="1"/>
</dbReference>
<dbReference type="SMART" id="SM00328">
    <property type="entry name" value="BPI1"/>
    <property type="match status" value="1"/>
</dbReference>
<proteinExistence type="inferred from homology"/>
<dbReference type="InterPro" id="IPR017942">
    <property type="entry name" value="Lipid-bd_serum_glycop_N"/>
</dbReference>
<dbReference type="InterPro" id="IPR017943">
    <property type="entry name" value="Bactericidal_perm-incr_a/b_dom"/>
</dbReference>
<dbReference type="Gene3D" id="3.15.10.10">
    <property type="entry name" value="Bactericidal permeability-increasing protein, domain 1"/>
    <property type="match status" value="1"/>
</dbReference>
<dbReference type="PANTHER" id="PTHR10504:SF131">
    <property type="entry name" value="BPI2 DOMAIN-CONTAINING PROTEIN"/>
    <property type="match status" value="1"/>
</dbReference>
<feature type="domain" description="Lipid-binding serum glycoprotein C-terminal" evidence="9">
    <location>
        <begin position="286"/>
        <end position="491"/>
    </location>
</feature>
<name>A0A9Q1CAY7_HOLLE</name>
<dbReference type="InterPro" id="IPR030675">
    <property type="entry name" value="BPI/LBP"/>
</dbReference>
<dbReference type="InterPro" id="IPR032942">
    <property type="entry name" value="BPI/LBP/Plunc"/>
</dbReference>
<evidence type="ECO:0000313" key="10">
    <source>
        <dbReference type="EMBL" id="KAJ8041436.1"/>
    </source>
</evidence>
<reference evidence="10" key="1">
    <citation type="submission" date="2021-10" db="EMBL/GenBank/DDBJ databases">
        <title>Tropical sea cucumber genome reveals ecological adaptation and Cuvierian tubules defense mechanism.</title>
        <authorList>
            <person name="Chen T."/>
        </authorList>
    </citation>
    <scope>NUCLEOTIDE SEQUENCE</scope>
    <source>
        <strain evidence="10">Nanhai2018</strain>
        <tissue evidence="10">Muscle</tissue>
    </source>
</reference>
<dbReference type="SUPFAM" id="SSF55394">
    <property type="entry name" value="Bactericidal permeability-increasing protein, BPI"/>
    <property type="match status" value="2"/>
</dbReference>
<evidence type="ECO:0000256" key="5">
    <source>
        <dbReference type="ARBA" id="ARBA00023180"/>
    </source>
</evidence>
<accession>A0A9Q1CAY7</accession>
<keyword evidence="4 6" id="KW-1015">Disulfide bond</keyword>
<evidence type="ECO:0000256" key="6">
    <source>
        <dbReference type="PIRSR" id="PIRSR002417-50"/>
    </source>
</evidence>
<keyword evidence="11" id="KW-1185">Reference proteome</keyword>
<sequence>MTLDYKTFSKGNQPMMRTMIFRFLLYSVSVVFAAEAVVKPGFLVKITPKGLQFLGDQGRSELIKEITKLTIPDQSGSENIHVGHVQYSFTNMHVTEFSFPNATISTKNNVGVTVAGTGLQISIHGGWKYSIHSIVPVKDHGSFEATISSISLSVTIEIGVDKSGRPTVHSSPSDCKFHTGDVKVDLHGGASWLYNLFDHTIEHAIRDSLNDKVCNIVLKEVNTDLAKEVATLKVLAPITANAEIDYSLVSAPEFNQSLTAAMKGEVYEIGNHTEAPYHIPTIPEDVEKSRMVFMWVTDFLADSAGYVLHNTNFFHYNVTQDKIPPGSKFSLNTSDFAVKFLIPELSERYPNMLMQLNLNTTAPPRLIILPEGVTALINGSIAAYVIHPNTTLTYVFTLASDLKLSALFGFRQTNLTWNSTFLSENVTLTSSAIGPFNMGILRMGLELACKTYLIPMLNEMGADGIPLPTIGSYGFQNPTIIQGKGFLKIGLDLSSNSQAQRPSSNLFQGMNQRGGFT</sequence>
<evidence type="ECO:0000256" key="1">
    <source>
        <dbReference type="ARBA" id="ARBA00004613"/>
    </source>
</evidence>
<comment type="caution">
    <text evidence="10">The sequence shown here is derived from an EMBL/GenBank/DDBJ whole genome shotgun (WGS) entry which is preliminary data.</text>
</comment>
<evidence type="ECO:0000256" key="2">
    <source>
        <dbReference type="ARBA" id="ARBA00007292"/>
    </source>
</evidence>
<dbReference type="Pfam" id="PF02886">
    <property type="entry name" value="LBP_BPI_CETP_C"/>
    <property type="match status" value="1"/>
</dbReference>
<gene>
    <name evidence="10" type="ORF">HOLleu_12247</name>
</gene>
<dbReference type="SMART" id="SM00329">
    <property type="entry name" value="BPI2"/>
    <property type="match status" value="1"/>
</dbReference>
<evidence type="ECO:0000259" key="8">
    <source>
        <dbReference type="SMART" id="SM00328"/>
    </source>
</evidence>
<feature type="domain" description="Lipid-binding serum glycoprotein N-terminal" evidence="8">
    <location>
        <begin position="45"/>
        <end position="271"/>
    </location>
</feature>
<dbReference type="InterPro" id="IPR001124">
    <property type="entry name" value="Lipid-bd_serum_glycop_C"/>
</dbReference>
<feature type="disulfide bond" evidence="6">
    <location>
        <begin position="175"/>
        <end position="214"/>
    </location>
</feature>
<comment type="similarity">
    <text evidence="2">Belongs to the BPI/LBP/Plunc superfamily. BPI/LBP family.</text>
</comment>
<keyword evidence="3" id="KW-0964">Secreted</keyword>
<dbReference type="GO" id="GO:0005615">
    <property type="term" value="C:extracellular space"/>
    <property type="evidence" value="ECO:0007669"/>
    <property type="project" value="InterPro"/>
</dbReference>
<dbReference type="AlphaFoldDB" id="A0A9Q1CAY7"/>
<dbReference type="GO" id="GO:0008289">
    <property type="term" value="F:lipid binding"/>
    <property type="evidence" value="ECO:0007669"/>
    <property type="project" value="InterPro"/>
</dbReference>
<dbReference type="OrthoDB" id="10255543at2759"/>
<feature type="compositionally biased region" description="Polar residues" evidence="7">
    <location>
        <begin position="497"/>
        <end position="511"/>
    </location>
</feature>
<dbReference type="Proteomes" id="UP001152320">
    <property type="component" value="Chromosome 5"/>
</dbReference>
<evidence type="ECO:0000259" key="9">
    <source>
        <dbReference type="SMART" id="SM00329"/>
    </source>
</evidence>
<dbReference type="PIRSF" id="PIRSF002417">
    <property type="entry name" value="Lipid_binding_protein"/>
    <property type="match status" value="1"/>
</dbReference>
<dbReference type="Pfam" id="PF01273">
    <property type="entry name" value="LBP_BPI_CETP"/>
    <property type="match status" value="1"/>
</dbReference>
<dbReference type="CDD" id="cd00025">
    <property type="entry name" value="BPI1"/>
    <property type="match status" value="1"/>
</dbReference>
<dbReference type="EMBL" id="JAIZAY010000005">
    <property type="protein sequence ID" value="KAJ8041436.1"/>
    <property type="molecule type" value="Genomic_DNA"/>
</dbReference>
<evidence type="ECO:0000256" key="7">
    <source>
        <dbReference type="SAM" id="MobiDB-lite"/>
    </source>
</evidence>
<dbReference type="FunFam" id="3.15.10.10:FF:000001">
    <property type="entry name" value="phospholipid transfer protein-like"/>
    <property type="match status" value="1"/>
</dbReference>
<evidence type="ECO:0000256" key="3">
    <source>
        <dbReference type="ARBA" id="ARBA00022525"/>
    </source>
</evidence>
<protein>
    <submittedName>
        <fullName evidence="10">Bactericidal permeability-increasing protein</fullName>
    </submittedName>
</protein>
<keyword evidence="5" id="KW-0325">Glycoprotein</keyword>
<dbReference type="Gene3D" id="3.15.20.10">
    <property type="entry name" value="Bactericidal permeability-increasing protein, domain 2"/>
    <property type="match status" value="1"/>
</dbReference>
<feature type="region of interest" description="Disordered" evidence="7">
    <location>
        <begin position="497"/>
        <end position="517"/>
    </location>
</feature>
<dbReference type="PANTHER" id="PTHR10504">
    <property type="entry name" value="BACTERICIDAL PERMEABILITY-INCREASING BPI PROTEIN-RELATED"/>
    <property type="match status" value="1"/>
</dbReference>
<comment type="subcellular location">
    <subcellularLocation>
        <location evidence="1">Secreted</location>
    </subcellularLocation>
</comment>
<evidence type="ECO:0000313" key="11">
    <source>
        <dbReference type="Proteomes" id="UP001152320"/>
    </source>
</evidence>
<evidence type="ECO:0000256" key="4">
    <source>
        <dbReference type="ARBA" id="ARBA00023157"/>
    </source>
</evidence>
<organism evidence="10 11">
    <name type="scientific">Holothuria leucospilota</name>
    <name type="common">Black long sea cucumber</name>
    <name type="synonym">Mertensiothuria leucospilota</name>
    <dbReference type="NCBI Taxonomy" id="206669"/>
    <lineage>
        <taxon>Eukaryota</taxon>
        <taxon>Metazoa</taxon>
        <taxon>Echinodermata</taxon>
        <taxon>Eleutherozoa</taxon>
        <taxon>Echinozoa</taxon>
        <taxon>Holothuroidea</taxon>
        <taxon>Aspidochirotacea</taxon>
        <taxon>Aspidochirotida</taxon>
        <taxon>Holothuriidae</taxon>
        <taxon>Holothuria</taxon>
    </lineage>
</organism>